<dbReference type="EC" id="3.1.2.4" evidence="2"/>
<reference evidence="4 5" key="1">
    <citation type="journal article" date="2021" name="Nat. Plants">
        <title>The Taxus genome provides insights into paclitaxel biosynthesis.</title>
        <authorList>
            <person name="Xiong X."/>
            <person name="Gou J."/>
            <person name="Liao Q."/>
            <person name="Li Y."/>
            <person name="Zhou Q."/>
            <person name="Bi G."/>
            <person name="Li C."/>
            <person name="Du R."/>
            <person name="Wang X."/>
            <person name="Sun T."/>
            <person name="Guo L."/>
            <person name="Liang H."/>
            <person name="Lu P."/>
            <person name="Wu Y."/>
            <person name="Zhang Z."/>
            <person name="Ro D.K."/>
            <person name="Shang Y."/>
            <person name="Huang S."/>
            <person name="Yan J."/>
        </authorList>
    </citation>
    <scope>NUCLEOTIDE SEQUENCE [LARGE SCALE GENOMIC DNA]</scope>
    <source>
        <strain evidence="4">Ta-2019</strain>
    </source>
</reference>
<dbReference type="AlphaFoldDB" id="A0AA38FZJ5"/>
<feature type="non-terminal residue" evidence="4">
    <location>
        <position position="239"/>
    </location>
</feature>
<protein>
    <recommendedName>
        <fullName evidence="2">3-hydroxyisobutyryl-CoA hydrolase</fullName>
        <shortName evidence="2">HIB-CoA hydrolase</shortName>
        <shortName evidence="2">HIBYL-CoA-H</shortName>
        <ecNumber evidence="2">3.1.2.4</ecNumber>
    </recommendedName>
    <alternativeName>
        <fullName evidence="2">3-hydroxyisobutyryl-coenzyme A hydrolase</fullName>
    </alternativeName>
</protein>
<dbReference type="CDD" id="cd06558">
    <property type="entry name" value="crotonase-like"/>
    <property type="match status" value="1"/>
</dbReference>
<feature type="domain" description="Enoyl-CoA hydratase/isomerase" evidence="3">
    <location>
        <begin position="28"/>
        <end position="234"/>
    </location>
</feature>
<name>A0AA38FZJ5_TAXCH</name>
<comment type="function">
    <text evidence="2">Hydrolyzes 3-hydroxyisobutyryl-CoA (HIBYL-CoA), a saline catabolite. Has high activity toward isobutyryl-CoA. Could be an isobutyryl-CoA dehydrogenase that functions in valine catabolism.</text>
</comment>
<dbReference type="Gene3D" id="3.90.226.10">
    <property type="entry name" value="2-enoyl-CoA Hydratase, Chain A, domain 1"/>
    <property type="match status" value="1"/>
</dbReference>
<organism evidence="4 5">
    <name type="scientific">Taxus chinensis</name>
    <name type="common">Chinese yew</name>
    <name type="synonym">Taxus wallichiana var. chinensis</name>
    <dbReference type="NCBI Taxonomy" id="29808"/>
    <lineage>
        <taxon>Eukaryota</taxon>
        <taxon>Viridiplantae</taxon>
        <taxon>Streptophyta</taxon>
        <taxon>Embryophyta</taxon>
        <taxon>Tracheophyta</taxon>
        <taxon>Spermatophyta</taxon>
        <taxon>Pinopsida</taxon>
        <taxon>Pinidae</taxon>
        <taxon>Conifers II</taxon>
        <taxon>Cupressales</taxon>
        <taxon>Taxaceae</taxon>
        <taxon>Taxus</taxon>
    </lineage>
</organism>
<keyword evidence="1 2" id="KW-0378">Hydrolase</keyword>
<dbReference type="OMA" id="QWENESD"/>
<comment type="similarity">
    <text evidence="2">Belongs to the enoyl-CoA hydratase/isomerase family.</text>
</comment>
<comment type="pathway">
    <text evidence="2">Amino-acid degradation; L-valine degradation.</text>
</comment>
<evidence type="ECO:0000313" key="4">
    <source>
        <dbReference type="EMBL" id="KAH9313016.1"/>
    </source>
</evidence>
<evidence type="ECO:0000313" key="5">
    <source>
        <dbReference type="Proteomes" id="UP000824469"/>
    </source>
</evidence>
<dbReference type="PANTHER" id="PTHR43176:SF2">
    <property type="entry name" value="3-HYDROXYISOBUTYRYL-COA HYDROLASE-LIKE PROTEIN 5"/>
    <property type="match status" value="1"/>
</dbReference>
<evidence type="ECO:0000259" key="3">
    <source>
        <dbReference type="Pfam" id="PF16113"/>
    </source>
</evidence>
<proteinExistence type="inferred from homology"/>
<comment type="catalytic activity">
    <reaction evidence="2">
        <text>3-hydroxy-2-methylpropanoyl-CoA + H2O = 3-hydroxy-2-methylpropanoate + CoA + H(+)</text>
        <dbReference type="Rhea" id="RHEA:20888"/>
        <dbReference type="ChEBI" id="CHEBI:11805"/>
        <dbReference type="ChEBI" id="CHEBI:15377"/>
        <dbReference type="ChEBI" id="CHEBI:15378"/>
        <dbReference type="ChEBI" id="CHEBI:57287"/>
        <dbReference type="ChEBI" id="CHEBI:57340"/>
        <dbReference type="EC" id="3.1.2.4"/>
    </reaction>
</comment>
<sequence length="239" mass="26139">MATPNGGSKSAVQPSEEQVVLDQQIDHIRVVTLNSPRKLNIISSKVVSRLAELFEQWENESDAEIILIKGTGRAFSAGGDLRMFYEGKADESWIEVVYRMYWLLYHLHSYKKTLVAIVHGLAMGGGASIAIPATFSIVTESTVFATPEAGFGFHTDCSFSYVHSHLPGHLGEYLALTGARVDGAEMVACGLATHYVPNEKLPELEKHLITLKSGDHNAVKAAIEEFSIQVQPGEKSILK</sequence>
<evidence type="ECO:0000256" key="1">
    <source>
        <dbReference type="ARBA" id="ARBA00022801"/>
    </source>
</evidence>
<dbReference type="EMBL" id="JAHRHJ020000006">
    <property type="protein sequence ID" value="KAH9313016.1"/>
    <property type="molecule type" value="Genomic_DNA"/>
</dbReference>
<keyword evidence="5" id="KW-1185">Reference proteome</keyword>
<dbReference type="InterPro" id="IPR045004">
    <property type="entry name" value="ECH_dom"/>
</dbReference>
<comment type="caution">
    <text evidence="4">The sequence shown here is derived from an EMBL/GenBank/DDBJ whole genome shotgun (WGS) entry which is preliminary data.</text>
</comment>
<dbReference type="SUPFAM" id="SSF52096">
    <property type="entry name" value="ClpP/crotonase"/>
    <property type="match status" value="1"/>
</dbReference>
<dbReference type="Proteomes" id="UP000824469">
    <property type="component" value="Unassembled WGS sequence"/>
</dbReference>
<dbReference type="InterPro" id="IPR029045">
    <property type="entry name" value="ClpP/crotonase-like_dom_sf"/>
</dbReference>
<gene>
    <name evidence="4" type="ORF">KI387_028051</name>
</gene>
<dbReference type="InterPro" id="IPR032259">
    <property type="entry name" value="HIBYL-CoA-H"/>
</dbReference>
<dbReference type="GO" id="GO:0006574">
    <property type="term" value="P:L-valine catabolic process"/>
    <property type="evidence" value="ECO:0007669"/>
    <property type="project" value="UniProtKB-UniRule"/>
</dbReference>
<evidence type="ECO:0000256" key="2">
    <source>
        <dbReference type="RuleBase" id="RU369070"/>
    </source>
</evidence>
<dbReference type="PANTHER" id="PTHR43176">
    <property type="entry name" value="3-HYDROXYISOBUTYRYL-COA HYDROLASE-RELATED"/>
    <property type="match status" value="1"/>
</dbReference>
<accession>A0AA38FZJ5</accession>
<dbReference type="Pfam" id="PF16113">
    <property type="entry name" value="ECH_2"/>
    <property type="match status" value="1"/>
</dbReference>
<dbReference type="GO" id="GO:0003860">
    <property type="term" value="F:3-hydroxyisobutyryl-CoA hydrolase activity"/>
    <property type="evidence" value="ECO:0007669"/>
    <property type="project" value="UniProtKB-UniRule"/>
</dbReference>